<accession>K3WAR3</accession>
<evidence type="ECO:0000313" key="3">
    <source>
        <dbReference type="Proteomes" id="UP000019132"/>
    </source>
</evidence>
<dbReference type="EMBL" id="GL376634">
    <property type="status" value="NOT_ANNOTATED_CDS"/>
    <property type="molecule type" value="Genomic_DNA"/>
</dbReference>
<dbReference type="HOGENOM" id="CLU_1850503_0_0_1"/>
<reference evidence="3" key="2">
    <citation type="submission" date="2010-04" db="EMBL/GenBank/DDBJ databases">
        <authorList>
            <person name="Buell R."/>
            <person name="Hamilton J."/>
            <person name="Hostetler J."/>
        </authorList>
    </citation>
    <scope>NUCLEOTIDE SEQUENCE [LARGE SCALE GENOMIC DNA]</scope>
    <source>
        <strain evidence="3">DAOM:BR144</strain>
    </source>
</reference>
<evidence type="ECO:0000313" key="2">
    <source>
        <dbReference type="EnsemblProtists" id="PYU1_T002054"/>
    </source>
</evidence>
<organism evidence="2 3">
    <name type="scientific">Globisporangium ultimum (strain ATCC 200006 / CBS 805.95 / DAOM BR144)</name>
    <name type="common">Pythium ultimum</name>
    <dbReference type="NCBI Taxonomy" id="431595"/>
    <lineage>
        <taxon>Eukaryota</taxon>
        <taxon>Sar</taxon>
        <taxon>Stramenopiles</taxon>
        <taxon>Oomycota</taxon>
        <taxon>Peronosporomycetes</taxon>
        <taxon>Pythiales</taxon>
        <taxon>Pythiaceae</taxon>
        <taxon>Globisporangium</taxon>
    </lineage>
</organism>
<protein>
    <submittedName>
        <fullName evidence="2">Uncharacterized protein</fullName>
    </submittedName>
</protein>
<sequence length="139" mass="15329">GCRQDEKERARFEAGIAGRRQSNFQQSNNQQQHQAPVIPHLTEKYDPDHPDADWGGFVQYSYKKRLYDDHASAKDNLAFDGKGGLMPDPSAAISNNAGRKLFEPHQVPSGDPNVPGIPYQSAVYQVGPGCDASSSNWKT</sequence>
<dbReference type="AlphaFoldDB" id="K3WAR3"/>
<dbReference type="InParanoid" id="K3WAR3"/>
<proteinExistence type="predicted"/>
<reference evidence="2" key="3">
    <citation type="submission" date="2015-02" db="UniProtKB">
        <authorList>
            <consortium name="EnsemblProtists"/>
        </authorList>
    </citation>
    <scope>IDENTIFICATION</scope>
    <source>
        <strain evidence="2">DAOM BR144</strain>
    </source>
</reference>
<dbReference type="eggNOG" id="ENOG502SBAQ">
    <property type="taxonomic scope" value="Eukaryota"/>
</dbReference>
<feature type="region of interest" description="Disordered" evidence="1">
    <location>
        <begin position="1"/>
        <end position="36"/>
    </location>
</feature>
<feature type="compositionally biased region" description="Basic and acidic residues" evidence="1">
    <location>
        <begin position="1"/>
        <end position="12"/>
    </location>
</feature>
<dbReference type="EnsemblProtists" id="PYU1_T002054">
    <property type="protein sequence ID" value="PYU1_T002054"/>
    <property type="gene ID" value="PYU1_G002052"/>
</dbReference>
<dbReference type="Proteomes" id="UP000019132">
    <property type="component" value="Unassembled WGS sequence"/>
</dbReference>
<feature type="region of interest" description="Disordered" evidence="1">
    <location>
        <begin position="101"/>
        <end position="120"/>
    </location>
</feature>
<keyword evidence="3" id="KW-1185">Reference proteome</keyword>
<dbReference type="VEuPathDB" id="FungiDB:PYU1_G002052"/>
<evidence type="ECO:0000256" key="1">
    <source>
        <dbReference type="SAM" id="MobiDB-lite"/>
    </source>
</evidence>
<feature type="compositionally biased region" description="Low complexity" evidence="1">
    <location>
        <begin position="21"/>
        <end position="34"/>
    </location>
</feature>
<reference evidence="3" key="1">
    <citation type="journal article" date="2010" name="Genome Biol.">
        <title>Genome sequence of the necrotrophic plant pathogen Pythium ultimum reveals original pathogenicity mechanisms and effector repertoire.</title>
        <authorList>
            <person name="Levesque C.A."/>
            <person name="Brouwer H."/>
            <person name="Cano L."/>
            <person name="Hamilton J.P."/>
            <person name="Holt C."/>
            <person name="Huitema E."/>
            <person name="Raffaele S."/>
            <person name="Robideau G.P."/>
            <person name="Thines M."/>
            <person name="Win J."/>
            <person name="Zerillo M.M."/>
            <person name="Beakes G.W."/>
            <person name="Boore J.L."/>
            <person name="Busam D."/>
            <person name="Dumas B."/>
            <person name="Ferriera S."/>
            <person name="Fuerstenberg S.I."/>
            <person name="Gachon C.M."/>
            <person name="Gaulin E."/>
            <person name="Govers F."/>
            <person name="Grenville-Briggs L."/>
            <person name="Horner N."/>
            <person name="Hostetler J."/>
            <person name="Jiang R.H."/>
            <person name="Johnson J."/>
            <person name="Krajaejun T."/>
            <person name="Lin H."/>
            <person name="Meijer H.J."/>
            <person name="Moore B."/>
            <person name="Morris P."/>
            <person name="Phuntmart V."/>
            <person name="Puiu D."/>
            <person name="Shetty J."/>
            <person name="Stajich J.E."/>
            <person name="Tripathy S."/>
            <person name="Wawra S."/>
            <person name="van West P."/>
            <person name="Whitty B.R."/>
            <person name="Coutinho P.M."/>
            <person name="Henrissat B."/>
            <person name="Martin F."/>
            <person name="Thomas P.D."/>
            <person name="Tyler B.M."/>
            <person name="De Vries R.P."/>
            <person name="Kamoun S."/>
            <person name="Yandell M."/>
            <person name="Tisserat N."/>
            <person name="Buell C.R."/>
        </authorList>
    </citation>
    <scope>NUCLEOTIDE SEQUENCE</scope>
    <source>
        <strain evidence="3">DAOM:BR144</strain>
    </source>
</reference>
<name>K3WAR3_GLOUD</name>